<sequence length="412" mass="47288">MEGCTVLPNDLNYTVCRLYRKHVSSSFYIPPNVINFLTVWGKFDASNASVYGTLIGVFIIYLVAVIFLRRQDRKDVDQGAVTFLSDHTTSHVYFYLISVHTGLRRDAGTKSNVQFIVTGDLCDSGIRVLNDRMTKEFSTSSVNKFFFGTTEPLGDLLYLRIWHDNSGPPGYQSWFLGKVIIDDLQTKKRYFFYCNKWLAIDDGDCTLDRIIPVSAPNLISLKQRLSDETQTQITEHHLWLSLFFRPRQSKFTRVQRISCLLALSCLTMISNAMFFRASLENQNVNQVKFGFLRISSSTLYVSCIGILISTLPVLFASYVFRHINNDIKTKQKSSKSKHINRPNKSNDISVSLSDGDTDVFQQEDDKFPHWIYYLAWIILAMSVLSSCFFLILYSMEWGSTKSEEWLSSFVSL</sequence>
<accession>A0A8W8NH22</accession>
<dbReference type="FunFam" id="2.60.60.20:FF:000022">
    <property type="entry name" value="Uncharacterized protein"/>
    <property type="match status" value="1"/>
</dbReference>
<evidence type="ECO:0000259" key="3">
    <source>
        <dbReference type="PROSITE" id="PS50095"/>
    </source>
</evidence>
<dbReference type="SUPFAM" id="SSF49723">
    <property type="entry name" value="Lipase/lipooxygenase domain (PLAT/LH2 domain)"/>
    <property type="match status" value="1"/>
</dbReference>
<dbReference type="SMART" id="SM00308">
    <property type="entry name" value="LH2"/>
    <property type="match status" value="1"/>
</dbReference>
<protein>
    <recommendedName>
        <fullName evidence="3">PLAT domain-containing protein</fullName>
    </recommendedName>
</protein>
<name>A0A8W8NH22_MAGGI</name>
<dbReference type="InterPro" id="IPR001024">
    <property type="entry name" value="PLAT/LH2_dom"/>
</dbReference>
<dbReference type="GO" id="GO:0005262">
    <property type="term" value="F:calcium channel activity"/>
    <property type="evidence" value="ECO:0007669"/>
    <property type="project" value="TreeGrafter"/>
</dbReference>
<evidence type="ECO:0000313" key="5">
    <source>
        <dbReference type="Proteomes" id="UP000005408"/>
    </source>
</evidence>
<evidence type="ECO:0000256" key="1">
    <source>
        <dbReference type="PROSITE-ProRule" id="PRU00152"/>
    </source>
</evidence>
<dbReference type="Pfam" id="PF01477">
    <property type="entry name" value="PLAT"/>
    <property type="match status" value="1"/>
</dbReference>
<keyword evidence="2" id="KW-0472">Membrane</keyword>
<dbReference type="PANTHER" id="PTHR10877">
    <property type="entry name" value="POLYCYSTIN FAMILY MEMBER"/>
    <property type="match status" value="1"/>
</dbReference>
<reference evidence="4" key="1">
    <citation type="submission" date="2022-08" db="UniProtKB">
        <authorList>
            <consortium name="EnsemblMetazoa"/>
        </authorList>
    </citation>
    <scope>IDENTIFICATION</scope>
    <source>
        <strain evidence="4">05x7-T-G4-1.051#20</strain>
    </source>
</reference>
<evidence type="ECO:0000313" key="4">
    <source>
        <dbReference type="EnsemblMetazoa" id="G6148.1:cds"/>
    </source>
</evidence>
<evidence type="ECO:0000256" key="2">
    <source>
        <dbReference type="SAM" id="Phobius"/>
    </source>
</evidence>
<dbReference type="PANTHER" id="PTHR10877:SF194">
    <property type="entry name" value="LOCATION OF VULVA DEFECTIVE 1"/>
    <property type="match status" value="1"/>
</dbReference>
<dbReference type="AlphaFoldDB" id="A0A8W8NH22"/>
<dbReference type="InterPro" id="IPR036392">
    <property type="entry name" value="PLAT/LH2_dom_sf"/>
</dbReference>
<feature type="transmembrane region" description="Helical" evidence="2">
    <location>
        <begin position="370"/>
        <end position="393"/>
    </location>
</feature>
<dbReference type="PROSITE" id="PS50095">
    <property type="entry name" value="PLAT"/>
    <property type="match status" value="1"/>
</dbReference>
<feature type="transmembrane region" description="Helical" evidence="2">
    <location>
        <begin position="299"/>
        <end position="320"/>
    </location>
</feature>
<proteinExistence type="predicted"/>
<feature type="transmembrane region" description="Helical" evidence="2">
    <location>
        <begin position="48"/>
        <end position="68"/>
    </location>
</feature>
<keyword evidence="2" id="KW-0812">Transmembrane</keyword>
<dbReference type="Gene3D" id="2.60.60.20">
    <property type="entry name" value="PLAT/LH2 domain"/>
    <property type="match status" value="1"/>
</dbReference>
<dbReference type="GO" id="GO:0016020">
    <property type="term" value="C:membrane"/>
    <property type="evidence" value="ECO:0007669"/>
    <property type="project" value="TreeGrafter"/>
</dbReference>
<comment type="caution">
    <text evidence="1">Lacks conserved residue(s) required for the propagation of feature annotation.</text>
</comment>
<dbReference type="InterPro" id="IPR051223">
    <property type="entry name" value="Polycystin"/>
</dbReference>
<dbReference type="EnsemblMetazoa" id="G6148.1">
    <property type="protein sequence ID" value="G6148.1:cds"/>
    <property type="gene ID" value="G6148"/>
</dbReference>
<feature type="domain" description="PLAT" evidence="3">
    <location>
        <begin position="93"/>
        <end position="212"/>
    </location>
</feature>
<dbReference type="Proteomes" id="UP000005408">
    <property type="component" value="Unassembled WGS sequence"/>
</dbReference>
<keyword evidence="2" id="KW-1133">Transmembrane helix</keyword>
<dbReference type="GO" id="GO:0050982">
    <property type="term" value="P:detection of mechanical stimulus"/>
    <property type="evidence" value="ECO:0007669"/>
    <property type="project" value="TreeGrafter"/>
</dbReference>
<organism evidence="4 5">
    <name type="scientific">Magallana gigas</name>
    <name type="common">Pacific oyster</name>
    <name type="synonym">Crassostrea gigas</name>
    <dbReference type="NCBI Taxonomy" id="29159"/>
    <lineage>
        <taxon>Eukaryota</taxon>
        <taxon>Metazoa</taxon>
        <taxon>Spiralia</taxon>
        <taxon>Lophotrochozoa</taxon>
        <taxon>Mollusca</taxon>
        <taxon>Bivalvia</taxon>
        <taxon>Autobranchia</taxon>
        <taxon>Pteriomorphia</taxon>
        <taxon>Ostreida</taxon>
        <taxon>Ostreoidea</taxon>
        <taxon>Ostreidae</taxon>
        <taxon>Magallana</taxon>
    </lineage>
</organism>
<keyword evidence="5" id="KW-1185">Reference proteome</keyword>
<feature type="transmembrane region" description="Helical" evidence="2">
    <location>
        <begin position="257"/>
        <end position="279"/>
    </location>
</feature>